<evidence type="ECO:0000313" key="2">
    <source>
        <dbReference type="Proteomes" id="UP000724874"/>
    </source>
</evidence>
<accession>A0A9P5NVU7</accession>
<name>A0A9P5NVU7_GYMJU</name>
<gene>
    <name evidence="1" type="ORF">CPB84DRAFT_1676492</name>
</gene>
<keyword evidence="2" id="KW-1185">Reference proteome</keyword>
<feature type="non-terminal residue" evidence="1">
    <location>
        <position position="1"/>
    </location>
</feature>
<evidence type="ECO:0000313" key="1">
    <source>
        <dbReference type="EMBL" id="KAF8905587.1"/>
    </source>
</evidence>
<dbReference type="AlphaFoldDB" id="A0A9P5NVU7"/>
<dbReference type="OrthoDB" id="3033124at2759"/>
<protein>
    <submittedName>
        <fullName evidence="1">Uncharacterized protein</fullName>
    </submittedName>
</protein>
<sequence length="101" mass="11478">GSMYLLVMIACAKLKTKLLSIDAATIGVIARFIRFPSKSPLGMLIRKNVIPAIAMLRQKYPLRMTCFFPTEFLQSFYVTQDVNCTNLVTTDTIFDSFKLFK</sequence>
<dbReference type="Proteomes" id="UP000724874">
    <property type="component" value="Unassembled WGS sequence"/>
</dbReference>
<dbReference type="EMBL" id="JADNYJ010000022">
    <property type="protein sequence ID" value="KAF8905587.1"/>
    <property type="molecule type" value="Genomic_DNA"/>
</dbReference>
<reference evidence="1" key="1">
    <citation type="submission" date="2020-11" db="EMBL/GenBank/DDBJ databases">
        <authorList>
            <consortium name="DOE Joint Genome Institute"/>
            <person name="Ahrendt S."/>
            <person name="Riley R."/>
            <person name="Andreopoulos W."/>
            <person name="LaButti K."/>
            <person name="Pangilinan J."/>
            <person name="Ruiz-duenas F.J."/>
            <person name="Barrasa J.M."/>
            <person name="Sanchez-Garcia M."/>
            <person name="Camarero S."/>
            <person name="Miyauchi S."/>
            <person name="Serrano A."/>
            <person name="Linde D."/>
            <person name="Babiker R."/>
            <person name="Drula E."/>
            <person name="Ayuso-Fernandez I."/>
            <person name="Pacheco R."/>
            <person name="Padilla G."/>
            <person name="Ferreira P."/>
            <person name="Barriuso J."/>
            <person name="Kellner H."/>
            <person name="Castanera R."/>
            <person name="Alfaro M."/>
            <person name="Ramirez L."/>
            <person name="Pisabarro A.G."/>
            <person name="Kuo A."/>
            <person name="Tritt A."/>
            <person name="Lipzen A."/>
            <person name="He G."/>
            <person name="Yan M."/>
            <person name="Ng V."/>
            <person name="Cullen D."/>
            <person name="Martin F."/>
            <person name="Rosso M.-N."/>
            <person name="Henrissat B."/>
            <person name="Hibbett D."/>
            <person name="Martinez A.T."/>
            <person name="Grigoriev I.V."/>
        </authorList>
    </citation>
    <scope>NUCLEOTIDE SEQUENCE</scope>
    <source>
        <strain evidence="1">AH 44721</strain>
    </source>
</reference>
<proteinExistence type="predicted"/>
<comment type="caution">
    <text evidence="1">The sequence shown here is derived from an EMBL/GenBank/DDBJ whole genome shotgun (WGS) entry which is preliminary data.</text>
</comment>
<organism evidence="1 2">
    <name type="scientific">Gymnopilus junonius</name>
    <name type="common">Spectacular rustgill mushroom</name>
    <name type="synonym">Gymnopilus spectabilis subsp. junonius</name>
    <dbReference type="NCBI Taxonomy" id="109634"/>
    <lineage>
        <taxon>Eukaryota</taxon>
        <taxon>Fungi</taxon>
        <taxon>Dikarya</taxon>
        <taxon>Basidiomycota</taxon>
        <taxon>Agaricomycotina</taxon>
        <taxon>Agaricomycetes</taxon>
        <taxon>Agaricomycetidae</taxon>
        <taxon>Agaricales</taxon>
        <taxon>Agaricineae</taxon>
        <taxon>Hymenogastraceae</taxon>
        <taxon>Gymnopilus</taxon>
    </lineage>
</organism>